<evidence type="ECO:0000313" key="1">
    <source>
        <dbReference type="EMBL" id="POM79774.1"/>
    </source>
</evidence>
<keyword evidence="2" id="KW-1185">Reference proteome</keyword>
<sequence>MDRTLLTSQSSDIGNILFDDLHWLGDFLVIDLTRLKVRQQHSISLFCFPGNWAIDPYHSLACQLIADPWNASDRVFSQIVDGKNEARIATHIFRVLKSLYNDDSATRMTPGLRSHSARRLGGTSAS</sequence>
<accession>A0A2P4YPR3</accession>
<proteinExistence type="predicted"/>
<feature type="non-terminal residue" evidence="1">
    <location>
        <position position="126"/>
    </location>
</feature>
<dbReference type="EMBL" id="NCKW01001040">
    <property type="protein sequence ID" value="POM79774.1"/>
    <property type="molecule type" value="Genomic_DNA"/>
</dbReference>
<dbReference type="AlphaFoldDB" id="A0A2P4YPR3"/>
<reference evidence="1 2" key="1">
    <citation type="journal article" date="2017" name="Genome Biol. Evol.">
        <title>Phytophthora megakarya and P. palmivora, closely related causal agents of cacao black pod rot, underwent increases in genome sizes and gene numbers by different mechanisms.</title>
        <authorList>
            <person name="Ali S.S."/>
            <person name="Shao J."/>
            <person name="Lary D.J."/>
            <person name="Kronmiller B."/>
            <person name="Shen D."/>
            <person name="Strem M.D."/>
            <person name="Amoako-Attah I."/>
            <person name="Akrofi A.Y."/>
            <person name="Begoude B.A."/>
            <person name="Ten Hoopen G.M."/>
            <person name="Coulibaly K."/>
            <person name="Kebe B.I."/>
            <person name="Melnick R.L."/>
            <person name="Guiltinan M.J."/>
            <person name="Tyler B.M."/>
            <person name="Meinhardt L.W."/>
            <person name="Bailey B.A."/>
        </authorList>
    </citation>
    <scope>NUCLEOTIDE SEQUENCE [LARGE SCALE GENOMIC DNA]</scope>
    <source>
        <strain evidence="2">sbr112.9</strain>
    </source>
</reference>
<comment type="caution">
    <text evidence="1">The sequence shown here is derived from an EMBL/GenBank/DDBJ whole genome shotgun (WGS) entry which is preliminary data.</text>
</comment>
<protein>
    <submittedName>
        <fullName evidence="1">Membrane protein</fullName>
    </submittedName>
</protein>
<organism evidence="1 2">
    <name type="scientific">Phytophthora palmivora</name>
    <dbReference type="NCBI Taxonomy" id="4796"/>
    <lineage>
        <taxon>Eukaryota</taxon>
        <taxon>Sar</taxon>
        <taxon>Stramenopiles</taxon>
        <taxon>Oomycota</taxon>
        <taxon>Peronosporomycetes</taxon>
        <taxon>Peronosporales</taxon>
        <taxon>Peronosporaceae</taxon>
        <taxon>Phytophthora</taxon>
    </lineage>
</organism>
<gene>
    <name evidence="1" type="ORF">PHPALM_2481</name>
</gene>
<dbReference type="Proteomes" id="UP000237271">
    <property type="component" value="Unassembled WGS sequence"/>
</dbReference>
<name>A0A2P4YPR3_9STRA</name>
<evidence type="ECO:0000313" key="2">
    <source>
        <dbReference type="Proteomes" id="UP000237271"/>
    </source>
</evidence>
<dbReference type="OrthoDB" id="168304at2759"/>